<keyword evidence="3" id="KW-1185">Reference proteome</keyword>
<organism evidence="2 3">
    <name type="scientific">Labedaea rhizosphaerae</name>
    <dbReference type="NCBI Taxonomy" id="598644"/>
    <lineage>
        <taxon>Bacteria</taxon>
        <taxon>Bacillati</taxon>
        <taxon>Actinomycetota</taxon>
        <taxon>Actinomycetes</taxon>
        <taxon>Pseudonocardiales</taxon>
        <taxon>Pseudonocardiaceae</taxon>
        <taxon>Labedaea</taxon>
    </lineage>
</organism>
<feature type="chain" id="PRO_5038831097" evidence="1">
    <location>
        <begin position="26"/>
        <end position="155"/>
    </location>
</feature>
<dbReference type="RefSeq" id="WP_133847096.1">
    <property type="nucleotide sequence ID" value="NZ_SNXZ01000001.1"/>
</dbReference>
<sequence>MRKRIAAGVVTGLTALGLVTTFATADAMSQSSAAKKFRHAHITWSSSGHCTSKGNPHCTSFSGIRADTVSGLITFKKASGCTVNITGGTEVGHAPGTYSHGHGYKVDIAHNSCVDHYIKKSFHYIGLRGDGYPQWRSSSGNVYCDEGSHWDITYY</sequence>
<comment type="caution">
    <text evidence="2">The sequence shown here is derived from an EMBL/GenBank/DDBJ whole genome shotgun (WGS) entry which is preliminary data.</text>
</comment>
<evidence type="ECO:0000313" key="2">
    <source>
        <dbReference type="EMBL" id="TDQ04133.1"/>
    </source>
</evidence>
<dbReference type="Proteomes" id="UP000295444">
    <property type="component" value="Unassembled WGS sequence"/>
</dbReference>
<evidence type="ECO:0000256" key="1">
    <source>
        <dbReference type="SAM" id="SignalP"/>
    </source>
</evidence>
<keyword evidence="1" id="KW-0732">Signal</keyword>
<feature type="signal peptide" evidence="1">
    <location>
        <begin position="1"/>
        <end position="25"/>
    </location>
</feature>
<dbReference type="EMBL" id="SNXZ01000001">
    <property type="protein sequence ID" value="TDQ04133.1"/>
    <property type="molecule type" value="Genomic_DNA"/>
</dbReference>
<dbReference type="OrthoDB" id="3533852at2"/>
<evidence type="ECO:0000313" key="3">
    <source>
        <dbReference type="Proteomes" id="UP000295444"/>
    </source>
</evidence>
<protein>
    <submittedName>
        <fullName evidence="2">Uncharacterized protein</fullName>
    </submittedName>
</protein>
<name>A0A4R6SLU9_LABRH</name>
<accession>A0A4R6SLU9</accession>
<dbReference type="AlphaFoldDB" id="A0A4R6SLU9"/>
<proteinExistence type="predicted"/>
<gene>
    <name evidence="2" type="ORF">EV186_10174</name>
</gene>
<reference evidence="2 3" key="1">
    <citation type="submission" date="2019-03" db="EMBL/GenBank/DDBJ databases">
        <title>Genomic Encyclopedia of Type Strains, Phase IV (KMG-IV): sequencing the most valuable type-strain genomes for metagenomic binning, comparative biology and taxonomic classification.</title>
        <authorList>
            <person name="Goeker M."/>
        </authorList>
    </citation>
    <scope>NUCLEOTIDE SEQUENCE [LARGE SCALE GENOMIC DNA]</scope>
    <source>
        <strain evidence="2 3">DSM 45361</strain>
    </source>
</reference>